<dbReference type="AlphaFoldDB" id="T1GDI5"/>
<evidence type="ECO:0000313" key="2">
    <source>
        <dbReference type="Proteomes" id="UP000015102"/>
    </source>
</evidence>
<organism evidence="1 2">
    <name type="scientific">Megaselia scalaris</name>
    <name type="common">Humpbacked fly</name>
    <name type="synonym">Phora scalaris</name>
    <dbReference type="NCBI Taxonomy" id="36166"/>
    <lineage>
        <taxon>Eukaryota</taxon>
        <taxon>Metazoa</taxon>
        <taxon>Ecdysozoa</taxon>
        <taxon>Arthropoda</taxon>
        <taxon>Hexapoda</taxon>
        <taxon>Insecta</taxon>
        <taxon>Pterygota</taxon>
        <taxon>Neoptera</taxon>
        <taxon>Endopterygota</taxon>
        <taxon>Diptera</taxon>
        <taxon>Brachycera</taxon>
        <taxon>Muscomorpha</taxon>
        <taxon>Platypezoidea</taxon>
        <taxon>Phoridae</taxon>
        <taxon>Megaseliini</taxon>
        <taxon>Megaselia</taxon>
    </lineage>
</organism>
<dbReference type="HOGENOM" id="CLU_2545198_0_0_1"/>
<sequence>MKAIKFIENFHKAVKYLIAEVKKGPQNGLKAAQKLAKKAQSSCKNVDKILTKQIIKKMSTVNVNNLVKAFKNVCKLIVSDEKD</sequence>
<keyword evidence="2" id="KW-1185">Reference proteome</keyword>
<name>T1GDI5_MEGSC</name>
<dbReference type="Proteomes" id="UP000015102">
    <property type="component" value="Unassembled WGS sequence"/>
</dbReference>
<proteinExistence type="predicted"/>
<dbReference type="EMBL" id="CAQQ02095123">
    <property type="status" value="NOT_ANNOTATED_CDS"/>
    <property type="molecule type" value="Genomic_DNA"/>
</dbReference>
<accession>T1GDI5</accession>
<evidence type="ECO:0000313" key="1">
    <source>
        <dbReference type="EnsemblMetazoa" id="MESCA001373-PA"/>
    </source>
</evidence>
<dbReference type="EnsemblMetazoa" id="MESCA001373-RA">
    <property type="protein sequence ID" value="MESCA001373-PA"/>
    <property type="gene ID" value="MESCA001373"/>
</dbReference>
<reference evidence="1" key="2">
    <citation type="submission" date="2015-06" db="UniProtKB">
        <authorList>
            <consortium name="EnsemblMetazoa"/>
        </authorList>
    </citation>
    <scope>IDENTIFICATION</scope>
</reference>
<reference evidence="2" key="1">
    <citation type="submission" date="2013-02" db="EMBL/GenBank/DDBJ databases">
        <authorList>
            <person name="Hughes D."/>
        </authorList>
    </citation>
    <scope>NUCLEOTIDE SEQUENCE</scope>
    <source>
        <strain>Durham</strain>
        <strain evidence="2">NC isolate 2 -- Noor lab</strain>
    </source>
</reference>
<protein>
    <submittedName>
        <fullName evidence="1">Uncharacterized protein</fullName>
    </submittedName>
</protein>